<keyword evidence="5" id="KW-1185">Reference proteome</keyword>
<feature type="domain" description="HMG box" evidence="2">
    <location>
        <begin position="60"/>
        <end position="139"/>
    </location>
</feature>
<proteinExistence type="predicted"/>
<feature type="DNA-binding region" description="HMG box" evidence="1">
    <location>
        <begin position="60"/>
        <end position="139"/>
    </location>
</feature>
<dbReference type="Proteomes" id="UP000247702">
    <property type="component" value="Unassembled WGS sequence"/>
</dbReference>
<reference evidence="4" key="2">
    <citation type="submission" date="2019-10" db="EMBL/GenBank/DDBJ databases">
        <title>Conservation and host-specific expression of non-tandemly repeated heterogenous ribosome RNA gene in arbuscular mycorrhizal fungi.</title>
        <authorList>
            <person name="Maeda T."/>
            <person name="Kobayashi Y."/>
            <person name="Nakagawa T."/>
            <person name="Ezawa T."/>
            <person name="Yamaguchi K."/>
            <person name="Bino T."/>
            <person name="Nishimoto Y."/>
            <person name="Shigenobu S."/>
            <person name="Kawaguchi M."/>
        </authorList>
    </citation>
    <scope>NUCLEOTIDE SEQUENCE</scope>
    <source>
        <strain evidence="4">HR1</strain>
    </source>
</reference>
<dbReference type="GO" id="GO:0003677">
    <property type="term" value="F:DNA binding"/>
    <property type="evidence" value="ECO:0007669"/>
    <property type="project" value="UniProtKB-UniRule"/>
</dbReference>
<dbReference type="Gene3D" id="1.10.30.10">
    <property type="entry name" value="High mobility group box domain"/>
    <property type="match status" value="1"/>
</dbReference>
<keyword evidence="1" id="KW-0539">Nucleus</keyword>
<dbReference type="SUPFAM" id="SSF47095">
    <property type="entry name" value="HMG-box"/>
    <property type="match status" value="1"/>
</dbReference>
<evidence type="ECO:0000313" key="4">
    <source>
        <dbReference type="EMBL" id="GES78750.1"/>
    </source>
</evidence>
<dbReference type="PROSITE" id="PS50118">
    <property type="entry name" value="HMG_BOX_2"/>
    <property type="match status" value="1"/>
</dbReference>
<comment type="caution">
    <text evidence="3">The sequence shown here is derived from an EMBL/GenBank/DDBJ whole genome shotgun (WGS) entry which is preliminary data.</text>
</comment>
<dbReference type="EMBL" id="BEXD01002518">
    <property type="protein sequence ID" value="GBB98567.1"/>
    <property type="molecule type" value="Genomic_DNA"/>
</dbReference>
<dbReference type="OrthoDB" id="6247875at2759"/>
<reference evidence="3 5" key="1">
    <citation type="submission" date="2017-11" db="EMBL/GenBank/DDBJ databases">
        <title>The genome of Rhizophagus clarus HR1 reveals common genetic basis of auxotrophy among arbuscular mycorrhizal fungi.</title>
        <authorList>
            <person name="Kobayashi Y."/>
        </authorList>
    </citation>
    <scope>NUCLEOTIDE SEQUENCE [LARGE SCALE GENOMIC DNA]</scope>
    <source>
        <strain evidence="3 5">HR1</strain>
    </source>
</reference>
<dbReference type="STRING" id="94130.A0A2Z6R8B6"/>
<gene>
    <name evidence="4" type="ORF">RCL2_000606000</name>
    <name evidence="3" type="ORF">RclHR1_32640001</name>
</gene>
<dbReference type="InterPro" id="IPR009071">
    <property type="entry name" value="HMG_box_dom"/>
</dbReference>
<dbReference type="AlphaFoldDB" id="A0A2Z6R8B6"/>
<sequence length="160" mass="19028">MTKGTPSTNQIRYDNKEIIRKYKRVLDDVQQELMNFMISNNQIPDARDFLPKAKLGEINIKKPANSYMLFKFQLIKKCGLLDRIREIEGSSSKEMMQIATKLGGILWNRLDREDPIKIFFNELAQKIKDIHKSEYPNYKPKQKSPTTRNIRFKYENFHNR</sequence>
<accession>A0A2Z6R8B6</accession>
<protein>
    <recommendedName>
        <fullName evidence="2">HMG box domain-containing protein</fullName>
    </recommendedName>
</protein>
<dbReference type="InterPro" id="IPR036910">
    <property type="entry name" value="HMG_box_dom_sf"/>
</dbReference>
<dbReference type="GO" id="GO:0005634">
    <property type="term" value="C:nucleus"/>
    <property type="evidence" value="ECO:0007669"/>
    <property type="project" value="UniProtKB-UniRule"/>
</dbReference>
<dbReference type="EMBL" id="BLAL01000040">
    <property type="protein sequence ID" value="GES78750.1"/>
    <property type="molecule type" value="Genomic_DNA"/>
</dbReference>
<evidence type="ECO:0000256" key="1">
    <source>
        <dbReference type="PROSITE-ProRule" id="PRU00267"/>
    </source>
</evidence>
<dbReference type="Proteomes" id="UP000615446">
    <property type="component" value="Unassembled WGS sequence"/>
</dbReference>
<organism evidence="3 5">
    <name type="scientific">Rhizophagus clarus</name>
    <dbReference type="NCBI Taxonomy" id="94130"/>
    <lineage>
        <taxon>Eukaryota</taxon>
        <taxon>Fungi</taxon>
        <taxon>Fungi incertae sedis</taxon>
        <taxon>Mucoromycota</taxon>
        <taxon>Glomeromycotina</taxon>
        <taxon>Glomeromycetes</taxon>
        <taxon>Glomerales</taxon>
        <taxon>Glomeraceae</taxon>
        <taxon>Rhizophagus</taxon>
    </lineage>
</organism>
<name>A0A2Z6R8B6_9GLOM</name>
<evidence type="ECO:0000313" key="3">
    <source>
        <dbReference type="EMBL" id="GBB98567.1"/>
    </source>
</evidence>
<evidence type="ECO:0000313" key="5">
    <source>
        <dbReference type="Proteomes" id="UP000247702"/>
    </source>
</evidence>
<evidence type="ECO:0000259" key="2">
    <source>
        <dbReference type="PROSITE" id="PS50118"/>
    </source>
</evidence>
<keyword evidence="1" id="KW-0238">DNA-binding</keyword>